<evidence type="ECO:0000313" key="2">
    <source>
        <dbReference type="Proteomes" id="UP001155280"/>
    </source>
</evidence>
<keyword evidence="2" id="KW-1185">Reference proteome</keyword>
<dbReference type="Gene3D" id="3.50.50.60">
    <property type="entry name" value="FAD/NAD(P)-binding domain"/>
    <property type="match status" value="1"/>
</dbReference>
<dbReference type="Pfam" id="PF05834">
    <property type="entry name" value="Lycopene_cycl"/>
    <property type="match status" value="1"/>
</dbReference>
<organism evidence="1 2">
    <name type="scientific">Christiangramia oceanisediminis</name>
    <dbReference type="NCBI Taxonomy" id="2920386"/>
    <lineage>
        <taxon>Bacteria</taxon>
        <taxon>Pseudomonadati</taxon>
        <taxon>Bacteroidota</taxon>
        <taxon>Flavobacteriia</taxon>
        <taxon>Flavobacteriales</taxon>
        <taxon>Flavobacteriaceae</taxon>
        <taxon>Christiangramia</taxon>
    </lineage>
</organism>
<accession>A0A9X2I8F2</accession>
<dbReference type="AlphaFoldDB" id="A0A9X2I8F2"/>
<dbReference type="InterPro" id="IPR036188">
    <property type="entry name" value="FAD/NAD-bd_sf"/>
</dbReference>
<gene>
    <name evidence="1" type="ORF">MKO06_01570</name>
</gene>
<protein>
    <submittedName>
        <fullName evidence="1">Lycopene cyclase family protein</fullName>
    </submittedName>
</protein>
<dbReference type="Proteomes" id="UP001155280">
    <property type="component" value="Unassembled WGS sequence"/>
</dbReference>
<proteinExistence type="predicted"/>
<evidence type="ECO:0000313" key="1">
    <source>
        <dbReference type="EMBL" id="MCP9198578.1"/>
    </source>
</evidence>
<sequence length="385" mass="45302">MSTTVFDFAITGAGAAGLNLAMAMLEDPYFKDKRILILEKEEKNVNDKTWCYWEKGEGKWDELLHKKWQNGIVHTGKKKIQLHLEDYTYKMLRSLDFYNYALQKLKSSSIFYWVKTEVLEIQNQADKAVIKTSDENYLAKHVFDSRMEANLDEVSKSNTVLQHFRGWFIETEKAIFEPNSFMMMDFRLTWQNTTSFTYILPFTERSALVEFTFFSPDLVEDTVYNSMIQEYIEKIIQPENFKILKEEDGIIPMSDYQFHRANKSQITRIGTAGGWVKPSSGYSFKNAEYFSKRIIDNIKQGKNPAKELFSIKHRYYDSLFLNILKNRNHLGPELFSRMYRNNSASEIFRFLDEKTTLAEDLKIMAGFPPLLFMNAMWKNFMAKKL</sequence>
<reference evidence="1" key="1">
    <citation type="submission" date="2022-07" db="EMBL/GenBank/DDBJ databases">
        <title>Gramela sediminis sp. nov., isolated from deep-sea sediment of the Indian Ocean.</title>
        <authorList>
            <person name="Shi H."/>
        </authorList>
    </citation>
    <scope>NUCLEOTIDE SEQUENCE</scope>
    <source>
        <strain evidence="1">GC03-9</strain>
    </source>
</reference>
<name>A0A9X2I8F2_9FLAO</name>
<dbReference type="RefSeq" id="WP_241550585.1">
    <property type="nucleotide sequence ID" value="NZ_JANCNS010000001.1"/>
</dbReference>
<comment type="caution">
    <text evidence="1">The sequence shown here is derived from an EMBL/GenBank/DDBJ whole genome shotgun (WGS) entry which is preliminary data.</text>
</comment>
<dbReference type="SUPFAM" id="SSF51905">
    <property type="entry name" value="FAD/NAD(P)-binding domain"/>
    <property type="match status" value="1"/>
</dbReference>
<dbReference type="EMBL" id="JANCNS010000001">
    <property type="protein sequence ID" value="MCP9198578.1"/>
    <property type="molecule type" value="Genomic_DNA"/>
</dbReference>